<dbReference type="HOGENOM" id="CLU_102174_0_0_10"/>
<feature type="transmembrane region" description="Helical" evidence="1">
    <location>
        <begin position="15"/>
        <end position="35"/>
    </location>
</feature>
<dbReference type="Proteomes" id="UP000028933">
    <property type="component" value="Chromosome"/>
</dbReference>
<evidence type="ECO:0000256" key="1">
    <source>
        <dbReference type="SAM" id="Phobius"/>
    </source>
</evidence>
<name>A0A077EC62_9FLAO</name>
<dbReference type="AlphaFoldDB" id="A0A077EC62"/>
<protein>
    <recommendedName>
        <fullName evidence="4">Serine protease</fullName>
    </recommendedName>
</protein>
<keyword evidence="1" id="KW-0812">Transmembrane</keyword>
<dbReference type="KEGG" id="eao:BD94_1277"/>
<dbReference type="STRING" id="1338011.BD94_1277"/>
<gene>
    <name evidence="2" type="ORF">BD94_1277</name>
</gene>
<proteinExistence type="predicted"/>
<keyword evidence="1" id="KW-1133">Transmembrane helix</keyword>
<sequence>MLEFLNGLQPLEKGFWYVALISSVIFAIQSIMTFVGGHDADGINADFSGDLDHVDAPFQFFSFRNLINFMLGFGWTGVVFYNTIGNRFLLIALATLIGCLFVYLFFLMIQQIMKLSEDNTFNIENLVNASGQVYIPIPENMNGKGKVQISVKGAHHELDAMTEGGDRLASGTSVIVEKIKDKILIVKKLN</sequence>
<dbReference type="eggNOG" id="ENOG503025B">
    <property type="taxonomic scope" value="Bacteria"/>
</dbReference>
<dbReference type="GeneID" id="56686321"/>
<dbReference type="InterPro" id="IPR012340">
    <property type="entry name" value="NA-bd_OB-fold"/>
</dbReference>
<keyword evidence="1" id="KW-0472">Membrane</keyword>
<feature type="transmembrane region" description="Helical" evidence="1">
    <location>
        <begin position="66"/>
        <end position="84"/>
    </location>
</feature>
<evidence type="ECO:0008006" key="4">
    <source>
        <dbReference type="Google" id="ProtNLM"/>
    </source>
</evidence>
<evidence type="ECO:0000313" key="2">
    <source>
        <dbReference type="EMBL" id="AIL45052.1"/>
    </source>
</evidence>
<accession>A0A077EC62</accession>
<feature type="transmembrane region" description="Helical" evidence="1">
    <location>
        <begin position="90"/>
        <end position="109"/>
    </location>
</feature>
<dbReference type="EMBL" id="CP007547">
    <property type="protein sequence ID" value="AIL45052.1"/>
    <property type="molecule type" value="Genomic_DNA"/>
</dbReference>
<dbReference type="RefSeq" id="WP_009085363.1">
    <property type="nucleotide sequence ID" value="NZ_CP007547.1"/>
</dbReference>
<evidence type="ECO:0000313" key="3">
    <source>
        <dbReference type="Proteomes" id="UP000028933"/>
    </source>
</evidence>
<organism evidence="2 3">
    <name type="scientific">Elizabethkingia anophelis NUHP1</name>
    <dbReference type="NCBI Taxonomy" id="1338011"/>
    <lineage>
        <taxon>Bacteria</taxon>
        <taxon>Pseudomonadati</taxon>
        <taxon>Bacteroidota</taxon>
        <taxon>Flavobacteriia</taxon>
        <taxon>Flavobacteriales</taxon>
        <taxon>Weeksellaceae</taxon>
        <taxon>Elizabethkingia</taxon>
    </lineage>
</organism>
<reference evidence="2" key="1">
    <citation type="journal article" date="2013" name="Lancet">
        <title>First case of E anophelis outbreak in an intensive-care unit.</title>
        <authorList>
            <person name="Teo J."/>
            <person name="Tan S.Y."/>
            <person name="Tay M."/>
            <person name="Ding Y."/>
            <person name="Kjelleberg S."/>
            <person name="Givskov M."/>
            <person name="Lin R.T."/>
            <person name="Yang L."/>
        </authorList>
    </citation>
    <scope>NUCLEOTIDE SEQUENCE [LARGE SCALE GENOMIC DNA]</scope>
    <source>
        <strain evidence="2">NUHP1</strain>
    </source>
</reference>
<dbReference type="Gene3D" id="2.40.50.140">
    <property type="entry name" value="Nucleic acid-binding proteins"/>
    <property type="match status" value="1"/>
</dbReference>
<reference evidence="2" key="2">
    <citation type="journal article" date="2015" name="Genome Biol. Evol.">
        <title>Complete Genome Sequence and Transcriptomic Analysis of the Novel Pathogen Elizabethkingia anophelis in Response to Oxidative Stress.</title>
        <authorList>
            <person name="Li Y."/>
            <person name="Liu Y."/>
            <person name="Chew S.C."/>
            <person name="Tay M."/>
            <person name="Salido M.M."/>
            <person name="Teo J."/>
            <person name="Lauro F.M."/>
            <person name="Givskov M."/>
            <person name="Yang L."/>
        </authorList>
    </citation>
    <scope>NUCLEOTIDE SEQUENCE</scope>
    <source>
        <strain evidence="2">NUHP1</strain>
    </source>
</reference>